<dbReference type="Proteomes" id="UP000078576">
    <property type="component" value="Unassembled WGS sequence"/>
</dbReference>
<dbReference type="AlphaFoldDB" id="A0A194VC18"/>
<keyword evidence="2" id="KW-1133">Transmembrane helix</keyword>
<keyword evidence="2" id="KW-0472">Membrane</keyword>
<dbReference type="EMBL" id="KN714773">
    <property type="protein sequence ID" value="KUI61316.1"/>
    <property type="molecule type" value="Genomic_DNA"/>
</dbReference>
<evidence type="ECO:0000256" key="1">
    <source>
        <dbReference type="SAM" id="MobiDB-lite"/>
    </source>
</evidence>
<evidence type="ECO:0000313" key="4">
    <source>
        <dbReference type="Proteomes" id="UP000078576"/>
    </source>
</evidence>
<organism evidence="3 4">
    <name type="scientific">Cytospora mali</name>
    <name type="common">Apple Valsa canker fungus</name>
    <name type="synonym">Valsa mali</name>
    <dbReference type="NCBI Taxonomy" id="578113"/>
    <lineage>
        <taxon>Eukaryota</taxon>
        <taxon>Fungi</taxon>
        <taxon>Dikarya</taxon>
        <taxon>Ascomycota</taxon>
        <taxon>Pezizomycotina</taxon>
        <taxon>Sordariomycetes</taxon>
        <taxon>Sordariomycetidae</taxon>
        <taxon>Diaporthales</taxon>
        <taxon>Cytosporaceae</taxon>
        <taxon>Cytospora</taxon>
    </lineage>
</organism>
<protein>
    <submittedName>
        <fullName evidence="3">Uncharacterized protein</fullName>
    </submittedName>
</protein>
<reference evidence="4" key="1">
    <citation type="submission" date="2014-12" db="EMBL/GenBank/DDBJ databases">
        <title>Genome Sequence of Valsa Canker Pathogens Uncovers a Specific Adaption of Colonization on Woody Bark.</title>
        <authorList>
            <person name="Yin Z."/>
            <person name="Liu H."/>
            <person name="Gao X."/>
            <person name="Li Z."/>
            <person name="Song N."/>
            <person name="Ke X."/>
            <person name="Dai Q."/>
            <person name="Wu Y."/>
            <person name="Sun Y."/>
            <person name="Xu J.-R."/>
            <person name="Kang Z.K."/>
            <person name="Wang L."/>
            <person name="Huang L."/>
        </authorList>
    </citation>
    <scope>NUCLEOTIDE SEQUENCE [LARGE SCALE GENOMIC DNA]</scope>
    <source>
        <strain evidence="4">SXYL134</strain>
    </source>
</reference>
<feature type="compositionally biased region" description="Polar residues" evidence="1">
    <location>
        <begin position="158"/>
        <end position="174"/>
    </location>
</feature>
<gene>
    <name evidence="3" type="ORF">VP1G_08517</name>
</gene>
<name>A0A194VC18_CYTMA</name>
<feature type="region of interest" description="Disordered" evidence="1">
    <location>
        <begin position="154"/>
        <end position="232"/>
    </location>
</feature>
<accession>A0A194VC18</accession>
<evidence type="ECO:0000256" key="2">
    <source>
        <dbReference type="SAM" id="Phobius"/>
    </source>
</evidence>
<evidence type="ECO:0000313" key="3">
    <source>
        <dbReference type="EMBL" id="KUI61316.1"/>
    </source>
</evidence>
<keyword evidence="4" id="KW-1185">Reference proteome</keyword>
<proteinExistence type="predicted"/>
<keyword evidence="2" id="KW-0812">Transmembrane</keyword>
<feature type="transmembrane region" description="Helical" evidence="2">
    <location>
        <begin position="20"/>
        <end position="45"/>
    </location>
</feature>
<feature type="compositionally biased region" description="Polar residues" evidence="1">
    <location>
        <begin position="200"/>
        <end position="209"/>
    </location>
</feature>
<feature type="compositionally biased region" description="Low complexity" evidence="1">
    <location>
        <begin position="210"/>
        <end position="224"/>
    </location>
</feature>
<sequence length="292" mass="29947">MARNDIHFNKMHYRFELLVFRVISCFVLTLFFFMVLNATLLNFVIDPGLSHLYKAIAVKSDYIHTLRTEPFHQPSPTPAPALATTMWTTSTIYSTSIYTVVECPSTVNSCPASSTVTTTTLIPVTTTVCPVTTQTGHLNQNGPEVTPGAGGVNKIIATGTSDSSTPKESGTSPATAVVAGQTLSGTAEAPTGETSPAGFGSSTPAVMQFSSSSTVESGQSETSVASSSALDSPVTITVTSGTAASGSGTTESNIVPAATSAGAGYPTAAAAVHRVNTLAVSIVAVVVSFVLL</sequence>